<keyword evidence="2" id="KW-1185">Reference proteome</keyword>
<dbReference type="OrthoDB" id="6770647at2759"/>
<dbReference type="Proteomes" id="UP000801492">
    <property type="component" value="Unassembled WGS sequence"/>
</dbReference>
<organism evidence="1 2">
    <name type="scientific">Ignelater luminosus</name>
    <name type="common">Cucubano</name>
    <name type="synonym">Pyrophorus luminosus</name>
    <dbReference type="NCBI Taxonomy" id="2038154"/>
    <lineage>
        <taxon>Eukaryota</taxon>
        <taxon>Metazoa</taxon>
        <taxon>Ecdysozoa</taxon>
        <taxon>Arthropoda</taxon>
        <taxon>Hexapoda</taxon>
        <taxon>Insecta</taxon>
        <taxon>Pterygota</taxon>
        <taxon>Neoptera</taxon>
        <taxon>Endopterygota</taxon>
        <taxon>Coleoptera</taxon>
        <taxon>Polyphaga</taxon>
        <taxon>Elateriformia</taxon>
        <taxon>Elateroidea</taxon>
        <taxon>Elateridae</taxon>
        <taxon>Agrypninae</taxon>
        <taxon>Pyrophorini</taxon>
        <taxon>Ignelater</taxon>
    </lineage>
</organism>
<reference evidence="1" key="1">
    <citation type="submission" date="2019-08" db="EMBL/GenBank/DDBJ databases">
        <title>The genome of the North American firefly Photinus pyralis.</title>
        <authorList>
            <consortium name="Photinus pyralis genome working group"/>
            <person name="Fallon T.R."/>
            <person name="Sander Lower S.E."/>
            <person name="Weng J.-K."/>
        </authorList>
    </citation>
    <scope>NUCLEOTIDE SEQUENCE</scope>
    <source>
        <strain evidence="1">TRF0915ILg1</strain>
        <tissue evidence="1">Whole body</tissue>
    </source>
</reference>
<gene>
    <name evidence="1" type="ORF">ILUMI_25935</name>
</gene>
<evidence type="ECO:0008006" key="3">
    <source>
        <dbReference type="Google" id="ProtNLM"/>
    </source>
</evidence>
<accession>A0A8K0C7H7</accession>
<sequence length="154" mass="17922">MLGRYREFISHLKQNVPGVLAIHCVIHRQHLVAGRLPESLQLNSHSCSKPNPKQYVEYTINCQDDDVLTYVQHINALYTDVETRFEDILTMIISQWIINPYDGTEETDVILQEEMIEISTNEELKNLETDISNSGFRKTYLLLIPYYGISRESF</sequence>
<name>A0A8K0C7H7_IGNLU</name>
<evidence type="ECO:0000313" key="2">
    <source>
        <dbReference type="Proteomes" id="UP000801492"/>
    </source>
</evidence>
<dbReference type="AlphaFoldDB" id="A0A8K0C7H7"/>
<evidence type="ECO:0000313" key="1">
    <source>
        <dbReference type="EMBL" id="KAF2880241.1"/>
    </source>
</evidence>
<proteinExistence type="predicted"/>
<dbReference type="EMBL" id="VTPC01090999">
    <property type="protein sequence ID" value="KAF2880241.1"/>
    <property type="molecule type" value="Genomic_DNA"/>
</dbReference>
<protein>
    <recommendedName>
        <fullName evidence="3">SCAN domain-containing protein 3</fullName>
    </recommendedName>
</protein>
<comment type="caution">
    <text evidence="1">The sequence shown here is derived from an EMBL/GenBank/DDBJ whole genome shotgun (WGS) entry which is preliminary data.</text>
</comment>